<dbReference type="Proteomes" id="UP001177592">
    <property type="component" value="Chromosome"/>
</dbReference>
<evidence type="ECO:0000256" key="1">
    <source>
        <dbReference type="ARBA" id="ARBA00001946"/>
    </source>
</evidence>
<dbReference type="PROSITE" id="PS00723">
    <property type="entry name" value="POLYPRENYL_SYNTHASE_1"/>
    <property type="match status" value="1"/>
</dbReference>
<dbReference type="Proteomes" id="UP000295134">
    <property type="component" value="Chromosome"/>
</dbReference>
<evidence type="ECO:0000256" key="2">
    <source>
        <dbReference type="ARBA" id="ARBA00006706"/>
    </source>
</evidence>
<evidence type="ECO:0000256" key="7">
    <source>
        <dbReference type="RuleBase" id="RU004466"/>
    </source>
</evidence>
<dbReference type="NCBIfam" id="NF045485">
    <property type="entry name" value="FPPsyn"/>
    <property type="match status" value="1"/>
</dbReference>
<evidence type="ECO:0000313" key="10">
    <source>
        <dbReference type="Proteomes" id="UP000295134"/>
    </source>
</evidence>
<dbReference type="Pfam" id="PF00348">
    <property type="entry name" value="polyprenyl_synt"/>
    <property type="match status" value="1"/>
</dbReference>
<sequence length="306" mass="33638">MSEIVTLSFADQRQWVQNRVNKTLLNQFQRLPFNQSQLVAAMKYGALLGGKRLRPFLVYAIGDMLNVAVENLDVPAAAVECIHAFSLIHDDLPAMDNDNLRRGQPTCHISFGEAHAILAGDALQTLAFDILSRSAMPDVSDTYRLAMIAELATATGAAGMCGGQALDMESEGQQIDFTTLETIHHHKTGALIRAAIRMSALTAGNQGNKLLPLLDNYANAIGLLFQVHDDILDVTGDTDILGKNQGSDKKHKKSTYPSLIGLEQAQKKANNLYEQALDTLYMLEQQYGLNTETLQNLTHFIIERKS</sequence>
<reference evidence="8 10" key="1">
    <citation type="submission" date="2019-03" db="EMBL/GenBank/DDBJ databases">
        <title>Long-read sequencing reveals hyperdense prophage content in a complex bacterial symbiont genome.</title>
        <authorList>
            <person name="Frost C.L."/>
            <person name="Siozios S."/>
            <person name="Nadal-Jimenez P."/>
            <person name="Brockhurst M.A."/>
            <person name="King K.C."/>
            <person name="Darby A.C."/>
            <person name="Hurst G.D.D."/>
        </authorList>
    </citation>
    <scope>NUCLEOTIDE SEQUENCE [LARGE SCALE GENOMIC DNA]</scope>
    <source>
        <strain evidence="8 10">FIN</strain>
    </source>
</reference>
<evidence type="ECO:0000256" key="6">
    <source>
        <dbReference type="ARBA" id="ARBA00023229"/>
    </source>
</evidence>
<dbReference type="PROSITE" id="PS00444">
    <property type="entry name" value="POLYPRENYL_SYNTHASE_2"/>
    <property type="match status" value="1"/>
</dbReference>
<dbReference type="SFLD" id="SFLDG01017">
    <property type="entry name" value="Polyprenyl_Transferase_Like"/>
    <property type="match status" value="1"/>
</dbReference>
<dbReference type="Gene3D" id="1.10.600.10">
    <property type="entry name" value="Farnesyl Diphosphate Synthase"/>
    <property type="match status" value="1"/>
</dbReference>
<dbReference type="FunFam" id="1.10.600.10:FF:000001">
    <property type="entry name" value="Geranylgeranyl diphosphate synthase"/>
    <property type="match status" value="1"/>
</dbReference>
<comment type="similarity">
    <text evidence="2 7">Belongs to the FPP/GGPP synthase family.</text>
</comment>
<dbReference type="NCBIfam" id="NF007877">
    <property type="entry name" value="PRK10581.1"/>
    <property type="match status" value="1"/>
</dbReference>
<dbReference type="AlphaFoldDB" id="A0A4P7L3W4"/>
<dbReference type="CDD" id="cd00685">
    <property type="entry name" value="Trans_IPPS_HT"/>
    <property type="match status" value="1"/>
</dbReference>
<name>A0A4P7L3W4_9GAMM</name>
<accession>A0A4P7L3W4</accession>
<evidence type="ECO:0000313" key="8">
    <source>
        <dbReference type="EMBL" id="QBY44904.1"/>
    </source>
</evidence>
<keyword evidence="3 7" id="KW-0808">Transferase</keyword>
<evidence type="ECO:0000313" key="11">
    <source>
        <dbReference type="Proteomes" id="UP001177592"/>
    </source>
</evidence>
<proteinExistence type="inferred from homology"/>
<protein>
    <submittedName>
        <fullName evidence="8 9">Farnesyl diphosphate synthase</fullName>
        <ecNumber evidence="8 9">2.5.1.10</ecNumber>
    </submittedName>
</protein>
<dbReference type="GO" id="GO:0008654">
    <property type="term" value="P:phospholipid biosynthetic process"/>
    <property type="evidence" value="ECO:0007669"/>
    <property type="project" value="UniProtKB-ARBA"/>
</dbReference>
<organism evidence="8 10">
    <name type="scientific">Arsenophonus nasoniae</name>
    <name type="common">son-killer infecting Nasonia vitripennis</name>
    <dbReference type="NCBI Taxonomy" id="638"/>
    <lineage>
        <taxon>Bacteria</taxon>
        <taxon>Pseudomonadati</taxon>
        <taxon>Pseudomonadota</taxon>
        <taxon>Gammaproteobacteria</taxon>
        <taxon>Enterobacterales</taxon>
        <taxon>Morganellaceae</taxon>
        <taxon>Arsenophonus</taxon>
    </lineage>
</organism>
<dbReference type="GO" id="GO:0016114">
    <property type="term" value="P:terpenoid biosynthetic process"/>
    <property type="evidence" value="ECO:0007669"/>
    <property type="project" value="UniProtKB-ARBA"/>
</dbReference>
<dbReference type="EC" id="2.5.1.10" evidence="8 9"/>
<dbReference type="PANTHER" id="PTHR43281:SF1">
    <property type="entry name" value="FARNESYL DIPHOSPHATE SYNTHASE"/>
    <property type="match status" value="1"/>
</dbReference>
<dbReference type="GeneID" id="96878411"/>
<evidence type="ECO:0000256" key="5">
    <source>
        <dbReference type="ARBA" id="ARBA00022842"/>
    </source>
</evidence>
<dbReference type="InterPro" id="IPR053378">
    <property type="entry name" value="Prenyl_diphosphate_synthase"/>
</dbReference>
<dbReference type="InterPro" id="IPR000092">
    <property type="entry name" value="Polyprenyl_synt"/>
</dbReference>
<dbReference type="InterPro" id="IPR008949">
    <property type="entry name" value="Isoprenoid_synthase_dom_sf"/>
</dbReference>
<dbReference type="SUPFAM" id="SSF48576">
    <property type="entry name" value="Terpenoid synthases"/>
    <property type="match status" value="1"/>
</dbReference>
<keyword evidence="5" id="KW-0460">Magnesium</keyword>
<evidence type="ECO:0000313" key="9">
    <source>
        <dbReference type="EMBL" id="WGM05143.1"/>
    </source>
</evidence>
<reference evidence="9" key="2">
    <citation type="submission" date="2023-04" db="EMBL/GenBank/DDBJ databases">
        <title>Genome dynamics across the evolutionary transition to endosymbiosis.</title>
        <authorList>
            <person name="Siozios S."/>
            <person name="Nadal-Jimenez P."/>
            <person name="Azagi T."/>
            <person name="Sprong H."/>
            <person name="Frost C.L."/>
            <person name="Parratt S.R."/>
            <person name="Taylor G."/>
            <person name="Brettell L."/>
            <person name="Lew K.C."/>
            <person name="Croft L."/>
            <person name="King K.C."/>
            <person name="Brockhurst M.A."/>
            <person name="Hypsa V."/>
            <person name="Novakova E."/>
            <person name="Darby A.C."/>
            <person name="Hurst G.D.D."/>
        </authorList>
    </citation>
    <scope>NUCLEOTIDE SEQUENCE</scope>
    <source>
        <strain evidence="9">ANv_CAN</strain>
    </source>
</reference>
<evidence type="ECO:0000256" key="3">
    <source>
        <dbReference type="ARBA" id="ARBA00022679"/>
    </source>
</evidence>
<dbReference type="EMBL" id="CP123523">
    <property type="protein sequence ID" value="WGM05143.1"/>
    <property type="molecule type" value="Genomic_DNA"/>
</dbReference>
<dbReference type="GO" id="GO:0046872">
    <property type="term" value="F:metal ion binding"/>
    <property type="evidence" value="ECO:0007669"/>
    <property type="project" value="UniProtKB-KW"/>
</dbReference>
<evidence type="ECO:0000256" key="4">
    <source>
        <dbReference type="ARBA" id="ARBA00022723"/>
    </source>
</evidence>
<keyword evidence="4" id="KW-0479">Metal-binding</keyword>
<dbReference type="PANTHER" id="PTHR43281">
    <property type="entry name" value="FARNESYL DIPHOSPHATE SYNTHASE"/>
    <property type="match status" value="1"/>
</dbReference>
<gene>
    <name evidence="8" type="primary">ispA</name>
    <name evidence="8" type="ORF">ArsFIN_34910</name>
    <name evidence="9" type="ORF">QE258_16560</name>
</gene>
<dbReference type="GO" id="GO:0005737">
    <property type="term" value="C:cytoplasm"/>
    <property type="evidence" value="ECO:0007669"/>
    <property type="project" value="UniProtKB-ARBA"/>
</dbReference>
<dbReference type="GO" id="GO:0004337">
    <property type="term" value="F:(2E,6E)-farnesyl diphosphate synthase activity"/>
    <property type="evidence" value="ECO:0007669"/>
    <property type="project" value="UniProtKB-EC"/>
</dbReference>
<dbReference type="EMBL" id="CP038613">
    <property type="protein sequence ID" value="QBY44904.1"/>
    <property type="molecule type" value="Genomic_DNA"/>
</dbReference>
<dbReference type="RefSeq" id="WP_026821460.1">
    <property type="nucleotide sequence ID" value="NZ_CP038613.1"/>
</dbReference>
<dbReference type="KEGG" id="ans:ArsFIN_34910"/>
<comment type="cofactor">
    <cofactor evidence="1">
        <name>Mg(2+)</name>
        <dbReference type="ChEBI" id="CHEBI:18420"/>
    </cofactor>
</comment>
<dbReference type="SFLD" id="SFLDS00005">
    <property type="entry name" value="Isoprenoid_Synthase_Type_I"/>
    <property type="match status" value="1"/>
</dbReference>
<keyword evidence="6" id="KW-0414">Isoprene biosynthesis</keyword>
<keyword evidence="11" id="KW-1185">Reference proteome</keyword>
<dbReference type="InterPro" id="IPR033749">
    <property type="entry name" value="Polyprenyl_synt_CS"/>
</dbReference>